<organism evidence="7 8">
    <name type="scientific">Methanolacinia petrolearia (strain DSM 11571 / OCM 486 / SEBR 4847)</name>
    <name type="common">Methanoplanus petrolearius</name>
    <dbReference type="NCBI Taxonomy" id="679926"/>
    <lineage>
        <taxon>Archaea</taxon>
        <taxon>Methanobacteriati</taxon>
        <taxon>Methanobacteriota</taxon>
        <taxon>Stenosarchaea group</taxon>
        <taxon>Methanomicrobia</taxon>
        <taxon>Methanomicrobiales</taxon>
        <taxon>Methanomicrobiaceae</taxon>
        <taxon>Methanolacinia</taxon>
    </lineage>
</organism>
<dbReference type="PROSITE" id="PS50977">
    <property type="entry name" value="HTH_TETR_2"/>
    <property type="match status" value="1"/>
</dbReference>
<evidence type="ECO:0000256" key="4">
    <source>
        <dbReference type="ARBA" id="ARBA00023163"/>
    </source>
</evidence>
<dbReference type="Pfam" id="PF13977">
    <property type="entry name" value="TetR_C_6"/>
    <property type="match status" value="1"/>
</dbReference>
<keyword evidence="2" id="KW-0805">Transcription regulation</keyword>
<dbReference type="EMBL" id="CP002117">
    <property type="protein sequence ID" value="ADN35573.1"/>
    <property type="molecule type" value="Genomic_DNA"/>
</dbReference>
<dbReference type="Pfam" id="PF00440">
    <property type="entry name" value="TetR_N"/>
    <property type="match status" value="1"/>
</dbReference>
<dbReference type="PANTHER" id="PTHR47506:SF6">
    <property type="entry name" value="HTH-TYPE TRANSCRIPTIONAL REPRESSOR NEMR"/>
    <property type="match status" value="1"/>
</dbReference>
<evidence type="ECO:0000256" key="1">
    <source>
        <dbReference type="ARBA" id="ARBA00022491"/>
    </source>
</evidence>
<dbReference type="InterPro" id="IPR039538">
    <property type="entry name" value="BetI_C"/>
</dbReference>
<dbReference type="Proteomes" id="UP000006565">
    <property type="component" value="Chromosome"/>
</dbReference>
<dbReference type="PRINTS" id="PR00455">
    <property type="entry name" value="HTHTETR"/>
</dbReference>
<dbReference type="eggNOG" id="arCOG02643">
    <property type="taxonomic scope" value="Archaea"/>
</dbReference>
<dbReference type="AlphaFoldDB" id="E1RIY5"/>
<dbReference type="InterPro" id="IPR009057">
    <property type="entry name" value="Homeodomain-like_sf"/>
</dbReference>
<dbReference type="GO" id="GO:0003677">
    <property type="term" value="F:DNA binding"/>
    <property type="evidence" value="ECO:0007669"/>
    <property type="project" value="UniProtKB-UniRule"/>
</dbReference>
<feature type="DNA-binding region" description="H-T-H motif" evidence="5">
    <location>
        <begin position="33"/>
        <end position="52"/>
    </location>
</feature>
<evidence type="ECO:0000256" key="2">
    <source>
        <dbReference type="ARBA" id="ARBA00023015"/>
    </source>
</evidence>
<dbReference type="Gene3D" id="1.10.357.10">
    <property type="entry name" value="Tetracycline Repressor, domain 2"/>
    <property type="match status" value="1"/>
</dbReference>
<evidence type="ECO:0000259" key="6">
    <source>
        <dbReference type="PROSITE" id="PS50977"/>
    </source>
</evidence>
<keyword evidence="4" id="KW-0804">Transcription</keyword>
<dbReference type="InterPro" id="IPR001647">
    <property type="entry name" value="HTH_TetR"/>
</dbReference>
<reference evidence="7 8" key="1">
    <citation type="journal article" date="2010" name="Stand. Genomic Sci.">
        <title>Complete genome sequence of Methanoplanus petrolearius type strain (SEBR 4847).</title>
        <authorList>
            <person name="Brambilla E."/>
            <person name="Djao O.D."/>
            <person name="Daligault H."/>
            <person name="Lapidus A."/>
            <person name="Lucas S."/>
            <person name="Hammon N."/>
            <person name="Nolan M."/>
            <person name="Tice H."/>
            <person name="Cheng J.F."/>
            <person name="Han C."/>
            <person name="Tapia R."/>
            <person name="Goodwin L."/>
            <person name="Pitluck S."/>
            <person name="Liolios K."/>
            <person name="Ivanova N."/>
            <person name="Mavromatis K."/>
            <person name="Mikhailova N."/>
            <person name="Pati A."/>
            <person name="Chen A."/>
            <person name="Palaniappan K."/>
            <person name="Land M."/>
            <person name="Hauser L."/>
            <person name="Chang Y.J."/>
            <person name="Jeffries C.D."/>
            <person name="Rohde M."/>
            <person name="Spring S."/>
            <person name="Sikorski J."/>
            <person name="Goker M."/>
            <person name="Woyke T."/>
            <person name="Bristow J."/>
            <person name="Eisen J.A."/>
            <person name="Markowitz V."/>
            <person name="Hugenholtz P."/>
            <person name="Kyrpides N.C."/>
            <person name="Klenk H.P."/>
        </authorList>
    </citation>
    <scope>NUCLEOTIDE SEQUENCE [LARGE SCALE GENOMIC DNA]</scope>
    <source>
        <strain evidence="8">DSM 11571 / OCM 486 / SEBR 4847</strain>
    </source>
</reference>
<dbReference type="InterPro" id="IPR036271">
    <property type="entry name" value="Tet_transcr_reg_TetR-rel_C_sf"/>
</dbReference>
<gene>
    <name evidence="7" type="ordered locus">Mpet_0799</name>
</gene>
<evidence type="ECO:0000256" key="5">
    <source>
        <dbReference type="PROSITE-ProRule" id="PRU00335"/>
    </source>
</evidence>
<feature type="domain" description="HTH tetR-type" evidence="6">
    <location>
        <begin position="10"/>
        <end position="70"/>
    </location>
</feature>
<dbReference type="PANTHER" id="PTHR47506">
    <property type="entry name" value="TRANSCRIPTIONAL REGULATORY PROTEIN"/>
    <property type="match status" value="1"/>
</dbReference>
<keyword evidence="1" id="KW-0678">Repressor</keyword>
<evidence type="ECO:0000313" key="7">
    <source>
        <dbReference type="EMBL" id="ADN35573.1"/>
    </source>
</evidence>
<dbReference type="Gene3D" id="1.10.10.60">
    <property type="entry name" value="Homeodomain-like"/>
    <property type="match status" value="1"/>
</dbReference>
<protein>
    <submittedName>
        <fullName evidence="7">Transcriptional regulator, TetR family</fullName>
    </submittedName>
</protein>
<accession>E1RIY5</accession>
<dbReference type="STRING" id="679926.Mpet_0799"/>
<keyword evidence="8" id="KW-1185">Reference proteome</keyword>
<evidence type="ECO:0000313" key="8">
    <source>
        <dbReference type="Proteomes" id="UP000006565"/>
    </source>
</evidence>
<evidence type="ECO:0000256" key="3">
    <source>
        <dbReference type="ARBA" id="ARBA00023125"/>
    </source>
</evidence>
<dbReference type="HOGENOM" id="CLU_069356_15_12_2"/>
<name>E1RIY5_METP4</name>
<dbReference type="SUPFAM" id="SSF48498">
    <property type="entry name" value="Tetracyclin repressor-like, C-terminal domain"/>
    <property type="match status" value="1"/>
</dbReference>
<sequence>MPKVMPEYKEEVRKKIVRAALEIGGEKGLSDIRMEDVAVRVGISRATLYLYFRNREELIAEGNKAFCEDVSKMFSEAFEKECCNDVFLAMFDNFLFPGGSSGNNIAVEMFAASVKDEQIRDILYDTYYSMRSIISEFISEQEKKGTIPKEVDPDLAAKIIQAVALGIKMGSIVGLESEEARKIWQASIERVLSY</sequence>
<dbReference type="KEGG" id="mpi:Mpet_0799"/>
<dbReference type="SUPFAM" id="SSF46689">
    <property type="entry name" value="Homeodomain-like"/>
    <property type="match status" value="1"/>
</dbReference>
<proteinExistence type="predicted"/>
<keyword evidence="3 5" id="KW-0238">DNA-binding</keyword>